<keyword evidence="4 7" id="KW-1133">Transmembrane helix</keyword>
<evidence type="ECO:0000256" key="5">
    <source>
        <dbReference type="ARBA" id="ARBA00023136"/>
    </source>
</evidence>
<feature type="transmembrane region" description="Helical" evidence="7">
    <location>
        <begin position="503"/>
        <end position="525"/>
    </location>
</feature>
<dbReference type="GO" id="GO:0005774">
    <property type="term" value="C:vacuolar membrane"/>
    <property type="evidence" value="ECO:0007669"/>
    <property type="project" value="TreeGrafter"/>
</dbReference>
<feature type="compositionally biased region" description="Acidic residues" evidence="6">
    <location>
        <begin position="14"/>
        <end position="39"/>
    </location>
</feature>
<feature type="transmembrane region" description="Helical" evidence="7">
    <location>
        <begin position="410"/>
        <end position="429"/>
    </location>
</feature>
<evidence type="ECO:0000256" key="3">
    <source>
        <dbReference type="ARBA" id="ARBA00022970"/>
    </source>
</evidence>
<reference evidence="9" key="1">
    <citation type="submission" date="2023-04" db="EMBL/GenBank/DDBJ databases">
        <authorList>
            <person name="Vijverberg K."/>
            <person name="Xiong W."/>
            <person name="Schranz E."/>
        </authorList>
    </citation>
    <scope>NUCLEOTIDE SEQUENCE</scope>
</reference>
<keyword evidence="3" id="KW-0029">Amino-acid transport</keyword>
<dbReference type="Pfam" id="PF01490">
    <property type="entry name" value="Aa_trans"/>
    <property type="match status" value="1"/>
</dbReference>
<gene>
    <name evidence="9" type="ORF">LSALG_LOCUS39948</name>
</gene>
<feature type="transmembrane region" description="Helical" evidence="7">
    <location>
        <begin position="366"/>
        <end position="390"/>
    </location>
</feature>
<dbReference type="PANTHER" id="PTHR22950">
    <property type="entry name" value="AMINO ACID TRANSPORTER"/>
    <property type="match status" value="1"/>
</dbReference>
<feature type="transmembrane region" description="Helical" evidence="7">
    <location>
        <begin position="477"/>
        <end position="497"/>
    </location>
</feature>
<keyword evidence="10" id="KW-1185">Reference proteome</keyword>
<feature type="transmembrane region" description="Helical" evidence="7">
    <location>
        <begin position="270"/>
        <end position="287"/>
    </location>
</feature>
<comment type="subcellular location">
    <subcellularLocation>
        <location evidence="1">Membrane</location>
        <topology evidence="1">Multi-pass membrane protein</topology>
    </subcellularLocation>
</comment>
<evidence type="ECO:0000259" key="8">
    <source>
        <dbReference type="Pfam" id="PF01490"/>
    </source>
</evidence>
<evidence type="ECO:0000313" key="10">
    <source>
        <dbReference type="Proteomes" id="UP001177003"/>
    </source>
</evidence>
<dbReference type="AlphaFoldDB" id="A0AA35ZYY6"/>
<evidence type="ECO:0000313" key="9">
    <source>
        <dbReference type="EMBL" id="CAI9301388.1"/>
    </source>
</evidence>
<feature type="transmembrane region" description="Helical" evidence="7">
    <location>
        <begin position="226"/>
        <end position="246"/>
    </location>
</feature>
<accession>A0AA35ZYY6</accession>
<feature type="transmembrane region" description="Helical" evidence="7">
    <location>
        <begin position="177"/>
        <end position="197"/>
    </location>
</feature>
<feature type="domain" description="Amino acid transporter transmembrane" evidence="8">
    <location>
        <begin position="150"/>
        <end position="558"/>
    </location>
</feature>
<dbReference type="PANTHER" id="PTHR22950:SF701">
    <property type="entry name" value="AMINO ACID TRANSPORTER AVT1A-LIKE"/>
    <property type="match status" value="1"/>
</dbReference>
<evidence type="ECO:0000256" key="6">
    <source>
        <dbReference type="SAM" id="MobiDB-lite"/>
    </source>
</evidence>
<sequence>MKMAGKAKDTDYFAIEDDYDDNENDDIEANNSDDDDTDDASSRRSSFSQATGQWPQSYKYTLDSYSISATPSVAFLRRPSGSIYSMYEPGIDSSTANFGDNIKSKLLIECSKVFSKEDVDRISRKISTWSGKGSLPDQLIDELPIAFGCSVTQTVFNSVNVMVGVGVLSMPNTIATAGWAGVGILLLFAAICCYTAYLMKLCFESRDTIQTYPDIGEAAFGKYGRLTIAIILYTSLYAYCVEFIILEGDNLTSLFPGVSLQWGSVNTDPVHMFAVLSAVVMGSTLLVKNPRVISLFSATGVVATLMVIICVFWLGTVNVGFNERGPPIKLGGIAFALGIYGFCFSGHCVFPNIYQSMADKTKFTKAMIICFILCLLMYGSVAIAGFLMFGEQSLSQITLNMPEDAVASKVALLTVIINPVYNGSFKFIFEMDFDTTRGLCKLLNSRSLTFHTYALLMNPLASAIEELFPAKVARSNWCFITLRIALVASSVCIALSIPFFGLVMALMGSVLCILVSLILPSLCFLMISGSKATTTQIGLSICIMVLGIVCMVVGTYSSLADIANEL</sequence>
<feature type="compositionally biased region" description="Basic and acidic residues" evidence="6">
    <location>
        <begin position="1"/>
        <end position="11"/>
    </location>
</feature>
<protein>
    <recommendedName>
        <fullName evidence="8">Amino acid transporter transmembrane domain-containing protein</fullName>
    </recommendedName>
</protein>
<feature type="transmembrane region" description="Helical" evidence="7">
    <location>
        <begin position="537"/>
        <end position="559"/>
    </location>
</feature>
<keyword evidence="2 7" id="KW-0812">Transmembrane</keyword>
<keyword evidence="3" id="KW-0813">Transport</keyword>
<dbReference type="Proteomes" id="UP001177003">
    <property type="component" value="Chromosome 9"/>
</dbReference>
<feature type="region of interest" description="Disordered" evidence="6">
    <location>
        <begin position="1"/>
        <end position="50"/>
    </location>
</feature>
<keyword evidence="5 7" id="KW-0472">Membrane</keyword>
<organism evidence="9 10">
    <name type="scientific">Lactuca saligna</name>
    <name type="common">Willowleaf lettuce</name>
    <dbReference type="NCBI Taxonomy" id="75948"/>
    <lineage>
        <taxon>Eukaryota</taxon>
        <taxon>Viridiplantae</taxon>
        <taxon>Streptophyta</taxon>
        <taxon>Embryophyta</taxon>
        <taxon>Tracheophyta</taxon>
        <taxon>Spermatophyta</taxon>
        <taxon>Magnoliopsida</taxon>
        <taxon>eudicotyledons</taxon>
        <taxon>Gunneridae</taxon>
        <taxon>Pentapetalae</taxon>
        <taxon>asterids</taxon>
        <taxon>campanulids</taxon>
        <taxon>Asterales</taxon>
        <taxon>Asteraceae</taxon>
        <taxon>Cichorioideae</taxon>
        <taxon>Cichorieae</taxon>
        <taxon>Lactucinae</taxon>
        <taxon>Lactuca</taxon>
    </lineage>
</organism>
<dbReference type="EMBL" id="OX465085">
    <property type="protein sequence ID" value="CAI9301388.1"/>
    <property type="molecule type" value="Genomic_DNA"/>
</dbReference>
<proteinExistence type="predicted"/>
<dbReference type="GO" id="GO:0015179">
    <property type="term" value="F:L-amino acid transmembrane transporter activity"/>
    <property type="evidence" value="ECO:0007669"/>
    <property type="project" value="TreeGrafter"/>
</dbReference>
<feature type="transmembrane region" description="Helical" evidence="7">
    <location>
        <begin position="334"/>
        <end position="354"/>
    </location>
</feature>
<feature type="transmembrane region" description="Helical" evidence="7">
    <location>
        <begin position="294"/>
        <end position="314"/>
    </location>
</feature>
<evidence type="ECO:0000256" key="1">
    <source>
        <dbReference type="ARBA" id="ARBA00004141"/>
    </source>
</evidence>
<evidence type="ECO:0000256" key="7">
    <source>
        <dbReference type="SAM" id="Phobius"/>
    </source>
</evidence>
<evidence type="ECO:0000256" key="4">
    <source>
        <dbReference type="ARBA" id="ARBA00022989"/>
    </source>
</evidence>
<dbReference type="InterPro" id="IPR013057">
    <property type="entry name" value="AA_transpt_TM"/>
</dbReference>
<evidence type="ECO:0000256" key="2">
    <source>
        <dbReference type="ARBA" id="ARBA00022692"/>
    </source>
</evidence>
<name>A0AA35ZYY6_LACSI</name>